<evidence type="ECO:0000259" key="3">
    <source>
        <dbReference type="PROSITE" id="PS50006"/>
    </source>
</evidence>
<dbReference type="InterPro" id="IPR000253">
    <property type="entry name" value="FHA_dom"/>
</dbReference>
<evidence type="ECO:0000313" key="4">
    <source>
        <dbReference type="EMBL" id="RLN68846.1"/>
    </source>
</evidence>
<comment type="caution">
    <text evidence="4">The sequence shown here is derived from an EMBL/GenBank/DDBJ whole genome shotgun (WGS) entry which is preliminary data.</text>
</comment>
<dbReference type="SUPFAM" id="SSF49879">
    <property type="entry name" value="SMAD/FHA domain"/>
    <property type="match status" value="1"/>
</dbReference>
<reference evidence="4 5" key="1">
    <citation type="submission" date="2018-07" db="EMBL/GenBank/DDBJ databases">
        <title>Genome sequencing of oomycete isolates from Chile give support for New Zealand origin for Phytophthora kernoviae and make available the first Nothophytophthora sp. genome.</title>
        <authorList>
            <person name="Studholme D.J."/>
            <person name="Sanfuentes E."/>
            <person name="Panda P."/>
            <person name="Hill R."/>
            <person name="Sambles C."/>
            <person name="Grant M."/>
            <person name="Williams N.M."/>
            <person name="Mcdougal R.L."/>
        </authorList>
    </citation>
    <scope>NUCLEOTIDE SEQUENCE [LARGE SCALE GENOMIC DNA]</scope>
    <source>
        <strain evidence="4">Chile6</strain>
    </source>
</reference>
<accession>A0A3F2S210</accession>
<dbReference type="AlphaFoldDB" id="A0A3F2S210"/>
<dbReference type="InterPro" id="IPR008984">
    <property type="entry name" value="SMAD_FHA_dom_sf"/>
</dbReference>
<dbReference type="PANTHER" id="PTHR21712:SF29">
    <property type="entry name" value="PRE-RRNA-PROCESSING PROTEIN FHL1"/>
    <property type="match status" value="1"/>
</dbReference>
<dbReference type="EMBL" id="MBDO02000009">
    <property type="protein sequence ID" value="RLN68846.1"/>
    <property type="molecule type" value="Genomic_DNA"/>
</dbReference>
<feature type="compositionally biased region" description="Low complexity" evidence="2">
    <location>
        <begin position="262"/>
        <end position="280"/>
    </location>
</feature>
<dbReference type="GO" id="GO:0005634">
    <property type="term" value="C:nucleus"/>
    <property type="evidence" value="ECO:0007669"/>
    <property type="project" value="TreeGrafter"/>
</dbReference>
<dbReference type="InterPro" id="IPR045178">
    <property type="entry name" value="Fhl1/FHA1"/>
</dbReference>
<sequence>MKLETSCTDAGMTLSWEDVLKDMNKMVAEAYTLANLHAIRSMQAPGLEERKKALEKKFVEKRPPLAYAKLSGRILDDTPFEKLVTHLPAELGRGPITTTPDHRIALGEQKAISRLHARIQWSQTDSCFELQCLGKNGMFADGKFVTKNQTVKLSSKVPLKIGNARVYFLCAIRSTISTMSGYKIIQKAFEKAKYHKGLTSMTADQVCDQILESYPKSEHELGGKEHLRTFITAYLQEDNHSFERVEGGSGTAPTYKMKPVVSSTSASEAKKSGSANSAAKPEVTGEAASKKQKVSN</sequence>
<dbReference type="OrthoDB" id="5954824at2759"/>
<feature type="domain" description="FHA" evidence="3">
    <location>
        <begin position="89"/>
        <end position="145"/>
    </location>
</feature>
<protein>
    <recommendedName>
        <fullName evidence="3">FHA domain-containing protein</fullName>
    </recommendedName>
</protein>
<evidence type="ECO:0000256" key="2">
    <source>
        <dbReference type="SAM" id="MobiDB-lite"/>
    </source>
</evidence>
<dbReference type="PROSITE" id="PS50006">
    <property type="entry name" value="FHA_DOMAIN"/>
    <property type="match status" value="1"/>
</dbReference>
<name>A0A3F2S210_9STRA</name>
<dbReference type="SMART" id="SM00240">
    <property type="entry name" value="FHA"/>
    <property type="match status" value="1"/>
</dbReference>
<dbReference type="GO" id="GO:0060962">
    <property type="term" value="P:regulation of ribosomal protein gene transcription by RNA polymerase II"/>
    <property type="evidence" value="ECO:0007669"/>
    <property type="project" value="InterPro"/>
</dbReference>
<evidence type="ECO:0000313" key="5">
    <source>
        <dbReference type="Proteomes" id="UP000277300"/>
    </source>
</evidence>
<organism evidence="4 5">
    <name type="scientific">Phytophthora kernoviae</name>
    <dbReference type="NCBI Taxonomy" id="325452"/>
    <lineage>
        <taxon>Eukaryota</taxon>
        <taxon>Sar</taxon>
        <taxon>Stramenopiles</taxon>
        <taxon>Oomycota</taxon>
        <taxon>Peronosporomycetes</taxon>
        <taxon>Peronosporales</taxon>
        <taxon>Peronosporaceae</taxon>
        <taxon>Phytophthora</taxon>
    </lineage>
</organism>
<dbReference type="Pfam" id="PF00498">
    <property type="entry name" value="FHA"/>
    <property type="match status" value="1"/>
</dbReference>
<feature type="region of interest" description="Disordered" evidence="2">
    <location>
        <begin position="244"/>
        <end position="296"/>
    </location>
</feature>
<dbReference type="Gene3D" id="2.60.200.20">
    <property type="match status" value="1"/>
</dbReference>
<proteinExistence type="predicted"/>
<evidence type="ECO:0000256" key="1">
    <source>
        <dbReference type="ARBA" id="ARBA00023242"/>
    </source>
</evidence>
<dbReference type="Proteomes" id="UP000277300">
    <property type="component" value="Unassembled WGS sequence"/>
</dbReference>
<dbReference type="PANTHER" id="PTHR21712">
    <property type="entry name" value="PRE-RRNA-PROCESSING PROTEIN FHL1"/>
    <property type="match status" value="1"/>
</dbReference>
<keyword evidence="1" id="KW-0539">Nucleus</keyword>
<dbReference type="GO" id="GO:0043565">
    <property type="term" value="F:sequence-specific DNA binding"/>
    <property type="evidence" value="ECO:0007669"/>
    <property type="project" value="TreeGrafter"/>
</dbReference>
<gene>
    <name evidence="4" type="ORF">BBP00_00000746</name>
</gene>